<accession>A0A8S5PDE5</accession>
<evidence type="ECO:0000256" key="1">
    <source>
        <dbReference type="ARBA" id="ARBA00022705"/>
    </source>
</evidence>
<dbReference type="Pfam" id="PF00476">
    <property type="entry name" value="DNA_pol_A"/>
    <property type="match status" value="1"/>
</dbReference>
<dbReference type="InterPro" id="IPR012337">
    <property type="entry name" value="RNaseH-like_sf"/>
</dbReference>
<sequence>MAEIKTLSCDIETYASCDLTKSGVYRYAESDDFEVLLFGYAVDGGDVQVVDIASGEKIPPEITAALTDESVKKFAFNAQFERVCLSRFLGYPKDEYLSPDCWFCTMVWAATLGLPLSLEKVGAVLGLEEQKLTVGKDLIRYFCKPCEPTATNGGRTRNKPQHAPDKWSLFKAYNKRDVEAEMAIQRKVSAFPVSAEEWENYHLDQRINDLGIALDMDFVDHAISCDEVSSKRAEEKAKSLSGIENPNSPAQLKAWLIEQDQCVESLSKAEVARLLKDASGNVEEILRLRQELAKSSVKKYLAMKSVVCADGRARGLIQFYGANRTGRYSGRLIQVQNLPQNHLSDLESARQAVKVEDISGIERQYGNVSNVLSELIRTAFVPKSGSRFIVADYSAIEARVIAWFAKEDWRIKVFEEGGDIYCASASQMFKVPVVKNGVNGHLRQKGKIAELALGYGGSVGALKAMGATAMGIPEEELKPLVNAWRNSNPHITKFWWAVDRATKYTVSTKRPYECYGLKFSYEKGILFICLPSGRRLAYVRPRMGVNNYGSECVTYEGLGGMKKWERIESYGPKFVENIVQATARDILAGAIKRLWHKGYRITMHVHDEVVLEVPSGESSVEEVSRIMGETPEWADGLCLRADGYECEFYRKE</sequence>
<dbReference type="InterPro" id="IPR043502">
    <property type="entry name" value="DNA/RNA_pol_sf"/>
</dbReference>
<dbReference type="GO" id="GO:0006302">
    <property type="term" value="P:double-strand break repair"/>
    <property type="evidence" value="ECO:0007669"/>
    <property type="project" value="TreeGrafter"/>
</dbReference>
<dbReference type="SMART" id="SM00482">
    <property type="entry name" value="POLAc"/>
    <property type="match status" value="1"/>
</dbReference>
<evidence type="ECO:0000259" key="3">
    <source>
        <dbReference type="SMART" id="SM00482"/>
    </source>
</evidence>
<proteinExistence type="predicted"/>
<evidence type="ECO:0000313" key="4">
    <source>
        <dbReference type="EMBL" id="DAE04696.1"/>
    </source>
</evidence>
<dbReference type="EMBL" id="BK015393">
    <property type="protein sequence ID" value="DAE04696.1"/>
    <property type="molecule type" value="Genomic_DNA"/>
</dbReference>
<protein>
    <submittedName>
        <fullName evidence="4">DNA polymerase I</fullName>
    </submittedName>
</protein>
<dbReference type="InterPro" id="IPR001098">
    <property type="entry name" value="DNA-dir_DNA_pol_A_palm_dom"/>
</dbReference>
<dbReference type="CDD" id="cd08642">
    <property type="entry name" value="DNA_pol_A_pol_I_A"/>
    <property type="match status" value="1"/>
</dbReference>
<evidence type="ECO:0000256" key="2">
    <source>
        <dbReference type="ARBA" id="ARBA00023109"/>
    </source>
</evidence>
<dbReference type="GO" id="GO:0003677">
    <property type="term" value="F:DNA binding"/>
    <property type="evidence" value="ECO:0007669"/>
    <property type="project" value="InterPro"/>
</dbReference>
<keyword evidence="1" id="KW-0235">DNA replication</keyword>
<dbReference type="Gene3D" id="1.10.150.20">
    <property type="entry name" value="5' to 3' exonuclease, C-terminal subdomain"/>
    <property type="match status" value="1"/>
</dbReference>
<name>A0A8S5PDE5_9CAUD</name>
<dbReference type="InterPro" id="IPR002298">
    <property type="entry name" value="DNA_polymerase_A"/>
</dbReference>
<dbReference type="PANTHER" id="PTHR10133">
    <property type="entry name" value="DNA POLYMERASE I"/>
    <property type="match status" value="1"/>
</dbReference>
<dbReference type="SUPFAM" id="SSF56672">
    <property type="entry name" value="DNA/RNA polymerases"/>
    <property type="match status" value="1"/>
</dbReference>
<feature type="domain" description="DNA-directed DNA polymerase family A palm" evidence="3">
    <location>
        <begin position="373"/>
        <end position="617"/>
    </location>
</feature>
<dbReference type="PANTHER" id="PTHR10133:SF27">
    <property type="entry name" value="DNA POLYMERASE NU"/>
    <property type="match status" value="1"/>
</dbReference>
<keyword evidence="2" id="KW-1194">Viral DNA replication</keyword>
<organism evidence="4">
    <name type="scientific">Siphoviridae sp. ctFSL3</name>
    <dbReference type="NCBI Taxonomy" id="2825404"/>
    <lineage>
        <taxon>Viruses</taxon>
        <taxon>Duplodnaviria</taxon>
        <taxon>Heunggongvirae</taxon>
        <taxon>Uroviricota</taxon>
        <taxon>Caudoviricetes</taxon>
    </lineage>
</organism>
<dbReference type="SUPFAM" id="SSF53098">
    <property type="entry name" value="Ribonuclease H-like"/>
    <property type="match status" value="1"/>
</dbReference>
<dbReference type="GO" id="GO:0039693">
    <property type="term" value="P:viral DNA genome replication"/>
    <property type="evidence" value="ECO:0007669"/>
    <property type="project" value="UniProtKB-KW"/>
</dbReference>
<dbReference type="GO" id="GO:0006261">
    <property type="term" value="P:DNA-templated DNA replication"/>
    <property type="evidence" value="ECO:0007669"/>
    <property type="project" value="InterPro"/>
</dbReference>
<dbReference type="GO" id="GO:0003887">
    <property type="term" value="F:DNA-directed DNA polymerase activity"/>
    <property type="evidence" value="ECO:0007669"/>
    <property type="project" value="InterPro"/>
</dbReference>
<reference evidence="4" key="1">
    <citation type="journal article" date="2021" name="Proc. Natl. Acad. Sci. U.S.A.">
        <title>A Catalog of Tens of Thousands of Viruses from Human Metagenomes Reveals Hidden Associations with Chronic Diseases.</title>
        <authorList>
            <person name="Tisza M.J."/>
            <person name="Buck C.B."/>
        </authorList>
    </citation>
    <scope>NUCLEOTIDE SEQUENCE</scope>
    <source>
        <strain evidence="4">CtFSL3</strain>
    </source>
</reference>